<keyword evidence="1" id="KW-1133">Transmembrane helix</keyword>
<organism evidence="2 3">
    <name type="scientific">Campylobacter rectus RM3267</name>
    <dbReference type="NCBI Taxonomy" id="553218"/>
    <lineage>
        <taxon>Bacteria</taxon>
        <taxon>Pseudomonadati</taxon>
        <taxon>Campylobacterota</taxon>
        <taxon>Epsilonproteobacteria</taxon>
        <taxon>Campylobacterales</taxon>
        <taxon>Campylobacteraceae</taxon>
        <taxon>Campylobacter</taxon>
    </lineage>
</organism>
<dbReference type="EMBL" id="ACFU01000007">
    <property type="protein sequence ID" value="EEF14325.1"/>
    <property type="molecule type" value="Genomic_DNA"/>
</dbReference>
<sequence>MNSARPSDQISRENQLKQNSKSKFYFFRSVSYYPLRVFVLLALPAYEQLFAAAKFIFR</sequence>
<dbReference type="AlphaFoldDB" id="B9D126"/>
<protein>
    <submittedName>
        <fullName evidence="2">Uncharacterized protein</fullName>
    </submittedName>
</protein>
<comment type="caution">
    <text evidence="2">The sequence shown here is derived from an EMBL/GenBank/DDBJ whole genome shotgun (WGS) entry which is preliminary data.</text>
</comment>
<gene>
    <name evidence="2" type="ORF">CAMRE0001_2838</name>
</gene>
<keyword evidence="1" id="KW-0472">Membrane</keyword>
<keyword evidence="1" id="KW-0812">Transmembrane</keyword>
<evidence type="ECO:0000313" key="2">
    <source>
        <dbReference type="EMBL" id="EEF14325.1"/>
    </source>
</evidence>
<dbReference type="Proteomes" id="UP000003082">
    <property type="component" value="Unassembled WGS sequence"/>
</dbReference>
<evidence type="ECO:0000313" key="3">
    <source>
        <dbReference type="Proteomes" id="UP000003082"/>
    </source>
</evidence>
<name>B9D126_CAMRE</name>
<evidence type="ECO:0000256" key="1">
    <source>
        <dbReference type="SAM" id="Phobius"/>
    </source>
</evidence>
<keyword evidence="3" id="KW-1185">Reference proteome</keyword>
<proteinExistence type="predicted"/>
<feature type="transmembrane region" description="Helical" evidence="1">
    <location>
        <begin position="33"/>
        <end position="57"/>
    </location>
</feature>
<reference evidence="2 3" key="1">
    <citation type="submission" date="2008-08" db="EMBL/GenBank/DDBJ databases">
        <authorList>
            <person name="Madupu R."/>
            <person name="Durkin A.S."/>
            <person name="Torralba M."/>
            <person name="Methe B."/>
            <person name="Sutton G.G."/>
            <person name="Strausberg R.L."/>
            <person name="Nelson K.E."/>
        </authorList>
    </citation>
    <scope>NUCLEOTIDE SEQUENCE [LARGE SCALE GENOMIC DNA]</scope>
    <source>
        <strain evidence="2 3">RM3267</strain>
    </source>
</reference>
<accession>B9D126</accession>